<evidence type="ECO:0000256" key="3">
    <source>
        <dbReference type="ARBA" id="ARBA00007739"/>
    </source>
</evidence>
<comment type="similarity">
    <text evidence="3">In the N-terminal section; belongs to the glycosyltransferase 51 family.</text>
</comment>
<accession>A0ABT5T3A9</accession>
<dbReference type="PANTHER" id="PTHR32282:SF15">
    <property type="entry name" value="PENICILLIN-BINDING PROTEIN 1C"/>
    <property type="match status" value="1"/>
</dbReference>
<evidence type="ECO:0000256" key="11">
    <source>
        <dbReference type="ARBA" id="ARBA00049902"/>
    </source>
</evidence>
<dbReference type="Pfam" id="PF00905">
    <property type="entry name" value="Transpeptidase"/>
    <property type="match status" value="1"/>
</dbReference>
<evidence type="ECO:0000256" key="2">
    <source>
        <dbReference type="ARBA" id="ARBA00007090"/>
    </source>
</evidence>
<keyword evidence="9" id="KW-0511">Multifunctional enzyme</keyword>
<comment type="caution">
    <text evidence="15">The sequence shown here is derived from an EMBL/GenBank/DDBJ whole genome shotgun (WGS) entry which is preliminary data.</text>
</comment>
<comment type="similarity">
    <text evidence="2">In the C-terminal section; belongs to the transpeptidase family.</text>
</comment>
<sequence length="677" mass="71889">MRGGAARGGAFALILALGAALWLAFDHWVATTDVPDLRSDTATEVLAHDGQLLRAFTVDDGRWRLGVAPDRVDPVYLAMLIAYEDRRFYRHSGVDPLALLRGAAQVVLKGRVVSGGSTLTMQAARLIEDGPTGTWAGKLRQIRLALALERRLDKGQILSLYLHRAPMGGNLEGVRAGSFAWFGRDPERLTLAQAALLVALPQAPALRSPDRHPERARAARARVLARAQKAGVITAEQMNAALREPVPTQRRPFPAHAPHLADRLRAAAPQMRLHRTSIDADVQAALEELAARALPRLPPQANLALLVADHQSGAIRALVGSGDYTNVARRGFVDMTQALRSPGSTLKPLVYGLAFSDGLAHPETVLNDRPASFGGYAPQNFDRSFRGPVTAREALQLSLNLPVVELTQALGPARVMVGLRQAGVTAEIPGDVAGLAIALGGLGVSLEGLVQLYAAIARGGEGVMLSATAPMPALRQRIMTPEAAWHIGDILAAAPRAPVLPDWPLAFKTGTSYGHRDAIAIGYDGRYVVGVWIGRADGVPVPGIFGGDVAAPVLFDVFARLGPRPAPLPPAPPGALVVAHADLPAPLRHFGQRAGETRDAPQLAFPPDGAVLISAPDGLVARVERGRAPFTWFANDAPVLVRSHERSAYLPLQGPGFVSLSVVDADGHAARAHIELR</sequence>
<evidence type="ECO:0000256" key="9">
    <source>
        <dbReference type="ARBA" id="ARBA00023268"/>
    </source>
</evidence>
<keyword evidence="5" id="KW-0645">Protease</keyword>
<dbReference type="InterPro" id="IPR050396">
    <property type="entry name" value="Glycosyltr_51/Transpeptidase"/>
</dbReference>
<evidence type="ECO:0000313" key="15">
    <source>
        <dbReference type="EMBL" id="MDD7969600.1"/>
    </source>
</evidence>
<evidence type="ECO:0000313" key="16">
    <source>
        <dbReference type="Proteomes" id="UP001431784"/>
    </source>
</evidence>
<evidence type="ECO:0000256" key="5">
    <source>
        <dbReference type="ARBA" id="ARBA00022670"/>
    </source>
</evidence>
<reference evidence="15" key="1">
    <citation type="submission" date="2023-02" db="EMBL/GenBank/DDBJ databases">
        <title>Description of Roseinatronobacter alkalisoli sp. nov., an alkaliphilic bacerium isolated from soda soil.</title>
        <authorList>
            <person name="Wei W."/>
        </authorList>
    </citation>
    <scope>NUCLEOTIDE SEQUENCE</scope>
    <source>
        <strain evidence="15">HJB301</strain>
    </source>
</reference>
<comment type="catalytic activity">
    <reaction evidence="11">
        <text>[GlcNAc-(1-&gt;4)-Mur2Ac(oyl-L-Ala-gamma-D-Glu-L-Lys-D-Ala-D-Ala)](n)-di-trans,octa-cis-undecaprenyl diphosphate + beta-D-GlcNAc-(1-&gt;4)-Mur2Ac(oyl-L-Ala-gamma-D-Glu-L-Lys-D-Ala-D-Ala)-di-trans,octa-cis-undecaprenyl diphosphate = [GlcNAc-(1-&gt;4)-Mur2Ac(oyl-L-Ala-gamma-D-Glu-L-Lys-D-Ala-D-Ala)](n+1)-di-trans,octa-cis-undecaprenyl diphosphate + di-trans,octa-cis-undecaprenyl diphosphate + H(+)</text>
        <dbReference type="Rhea" id="RHEA:23708"/>
        <dbReference type="Rhea" id="RHEA-COMP:9602"/>
        <dbReference type="Rhea" id="RHEA-COMP:9603"/>
        <dbReference type="ChEBI" id="CHEBI:15378"/>
        <dbReference type="ChEBI" id="CHEBI:58405"/>
        <dbReference type="ChEBI" id="CHEBI:60033"/>
        <dbReference type="ChEBI" id="CHEBI:78435"/>
        <dbReference type="EC" id="2.4.99.28"/>
    </reaction>
</comment>
<keyword evidence="7" id="KW-0808">Transferase</keyword>
<keyword evidence="16" id="KW-1185">Reference proteome</keyword>
<evidence type="ECO:0000259" key="12">
    <source>
        <dbReference type="Pfam" id="PF00905"/>
    </source>
</evidence>
<dbReference type="SUPFAM" id="SSF56601">
    <property type="entry name" value="beta-lactamase/transpeptidase-like"/>
    <property type="match status" value="1"/>
</dbReference>
<name>A0ABT5T3A9_9RHOB</name>
<dbReference type="SUPFAM" id="SSF53955">
    <property type="entry name" value="Lysozyme-like"/>
    <property type="match status" value="1"/>
</dbReference>
<feature type="domain" description="Glycosyl transferase family 51" evidence="13">
    <location>
        <begin position="52"/>
        <end position="227"/>
    </location>
</feature>
<dbReference type="InterPro" id="IPR036950">
    <property type="entry name" value="PBP_transglycosylase"/>
</dbReference>
<proteinExistence type="inferred from homology"/>
<evidence type="ECO:0000256" key="10">
    <source>
        <dbReference type="ARBA" id="ARBA00044770"/>
    </source>
</evidence>
<evidence type="ECO:0000259" key="13">
    <source>
        <dbReference type="Pfam" id="PF00912"/>
    </source>
</evidence>
<comment type="pathway">
    <text evidence="1">Cell wall biogenesis; peptidoglycan biosynthesis.</text>
</comment>
<dbReference type="RefSeq" id="WP_274350069.1">
    <property type="nucleotide sequence ID" value="NZ_JAQZSM010000001.1"/>
</dbReference>
<keyword evidence="4" id="KW-0121">Carboxypeptidase</keyword>
<dbReference type="NCBIfam" id="TIGR02073">
    <property type="entry name" value="PBP_1c"/>
    <property type="match status" value="1"/>
</dbReference>
<feature type="domain" description="Penicillin-binding protein transpeptidase" evidence="12">
    <location>
        <begin position="305"/>
        <end position="523"/>
    </location>
</feature>
<keyword evidence="6" id="KW-0328">Glycosyltransferase</keyword>
<dbReference type="Gene3D" id="1.10.3810.10">
    <property type="entry name" value="Biosynthetic peptidoglycan transglycosylase-like"/>
    <property type="match status" value="1"/>
</dbReference>
<evidence type="ECO:0000256" key="7">
    <source>
        <dbReference type="ARBA" id="ARBA00022679"/>
    </source>
</evidence>
<dbReference type="InterPro" id="IPR012338">
    <property type="entry name" value="Beta-lactam/transpept-like"/>
</dbReference>
<dbReference type="InterPro" id="IPR011815">
    <property type="entry name" value="PBP_1c"/>
</dbReference>
<dbReference type="InterPro" id="IPR023346">
    <property type="entry name" value="Lysozyme-like_dom_sf"/>
</dbReference>
<dbReference type="InterPro" id="IPR001460">
    <property type="entry name" value="PCN-bd_Tpept"/>
</dbReference>
<dbReference type="InterPro" id="IPR001264">
    <property type="entry name" value="Glyco_trans_51"/>
</dbReference>
<dbReference type="Gene3D" id="3.40.710.10">
    <property type="entry name" value="DD-peptidase/beta-lactamase superfamily"/>
    <property type="match status" value="1"/>
</dbReference>
<evidence type="ECO:0000256" key="8">
    <source>
        <dbReference type="ARBA" id="ARBA00022801"/>
    </source>
</evidence>
<evidence type="ECO:0000256" key="4">
    <source>
        <dbReference type="ARBA" id="ARBA00022645"/>
    </source>
</evidence>
<dbReference type="Pfam" id="PF00912">
    <property type="entry name" value="Transgly"/>
    <property type="match status" value="1"/>
</dbReference>
<evidence type="ECO:0000256" key="6">
    <source>
        <dbReference type="ARBA" id="ARBA00022676"/>
    </source>
</evidence>
<dbReference type="InterPro" id="IPR009647">
    <property type="entry name" value="PBP_C"/>
</dbReference>
<protein>
    <recommendedName>
        <fullName evidence="10">peptidoglycan glycosyltransferase</fullName>
        <ecNumber evidence="10">2.4.99.28</ecNumber>
    </recommendedName>
</protein>
<dbReference type="EMBL" id="JAQZSM010000001">
    <property type="protein sequence ID" value="MDD7969600.1"/>
    <property type="molecule type" value="Genomic_DNA"/>
</dbReference>
<dbReference type="Pfam" id="PF06832">
    <property type="entry name" value="BiPBP_C"/>
    <property type="match status" value="1"/>
</dbReference>
<keyword evidence="8" id="KW-0378">Hydrolase</keyword>
<evidence type="ECO:0000259" key="14">
    <source>
        <dbReference type="Pfam" id="PF06832"/>
    </source>
</evidence>
<dbReference type="EC" id="2.4.99.28" evidence="10"/>
<dbReference type="Proteomes" id="UP001431784">
    <property type="component" value="Unassembled WGS sequence"/>
</dbReference>
<feature type="domain" description="Penicillin-binding C-terminal" evidence="14">
    <location>
        <begin position="592"/>
        <end position="671"/>
    </location>
</feature>
<gene>
    <name evidence="15" type="primary">pbpC</name>
    <name evidence="15" type="ORF">PUT78_00685</name>
</gene>
<organism evidence="15 16">
    <name type="scientific">Roseinatronobacter alkalisoli</name>
    <dbReference type="NCBI Taxonomy" id="3028235"/>
    <lineage>
        <taxon>Bacteria</taxon>
        <taxon>Pseudomonadati</taxon>
        <taxon>Pseudomonadota</taxon>
        <taxon>Alphaproteobacteria</taxon>
        <taxon>Rhodobacterales</taxon>
        <taxon>Paracoccaceae</taxon>
        <taxon>Roseinatronobacter</taxon>
    </lineage>
</organism>
<dbReference type="PANTHER" id="PTHR32282">
    <property type="entry name" value="BINDING PROTEIN TRANSPEPTIDASE, PUTATIVE-RELATED"/>
    <property type="match status" value="1"/>
</dbReference>
<evidence type="ECO:0000256" key="1">
    <source>
        <dbReference type="ARBA" id="ARBA00004752"/>
    </source>
</evidence>